<evidence type="ECO:0000313" key="3">
    <source>
        <dbReference type="Proteomes" id="UP000247781"/>
    </source>
</evidence>
<dbReference type="PANTHER" id="PTHR35908">
    <property type="entry name" value="HYPOTHETICAL FUSION PROTEIN"/>
    <property type="match status" value="1"/>
</dbReference>
<dbReference type="RefSeq" id="WP_110317386.1">
    <property type="nucleotide sequence ID" value="NZ_QJJU01000011.1"/>
</dbReference>
<dbReference type="PANTHER" id="PTHR35908:SF1">
    <property type="entry name" value="CONSERVED PROTEIN"/>
    <property type="match status" value="1"/>
</dbReference>
<name>A0A318HEL8_9MYCO</name>
<dbReference type="InterPro" id="IPR029068">
    <property type="entry name" value="Glyas_Bleomycin-R_OHBP_Dase"/>
</dbReference>
<sequence>MSVSVLAISFDAHDAAQLAHFWAQALHLTVSDSATEEFASIAAGTDDRLGPMLMFHKVPEGKTVKNRVHIDLQAADVVAETDRLTSLGAHQVRSLAENNNRWVSLRDPEGNEFDLVVSG</sequence>
<dbReference type="Gene3D" id="3.10.180.10">
    <property type="entry name" value="2,3-Dihydroxybiphenyl 1,2-Dioxygenase, domain 1"/>
    <property type="match status" value="1"/>
</dbReference>
<dbReference type="AlphaFoldDB" id="A0A318HEL8"/>
<comment type="caution">
    <text evidence="2">The sequence shown here is derived from an EMBL/GenBank/DDBJ whole genome shotgun (WGS) entry which is preliminary data.</text>
</comment>
<evidence type="ECO:0000259" key="1">
    <source>
        <dbReference type="Pfam" id="PF18029"/>
    </source>
</evidence>
<reference evidence="3" key="1">
    <citation type="submission" date="2018-05" db="EMBL/GenBank/DDBJ databases">
        <authorList>
            <person name="Deangelis K."/>
            <person name="Huntemann M."/>
            <person name="Clum A."/>
            <person name="Pillay M."/>
            <person name="Palaniappan K."/>
            <person name="Varghese N."/>
            <person name="Mikhailova N."/>
            <person name="Stamatis D."/>
            <person name="Reddy T."/>
            <person name="Daum C."/>
            <person name="Shapiro N."/>
            <person name="Ivanova N."/>
            <person name="Kyrpides N."/>
            <person name="Woyke T."/>
        </authorList>
    </citation>
    <scope>NUCLEOTIDE SEQUENCE [LARGE SCALE GENOMIC DNA]</scope>
    <source>
        <strain evidence="3">GAS496</strain>
    </source>
</reference>
<accession>A0A318HEL8</accession>
<organism evidence="2 3">
    <name type="scientific">Mycolicibacterium moriokaense</name>
    <dbReference type="NCBI Taxonomy" id="39691"/>
    <lineage>
        <taxon>Bacteria</taxon>
        <taxon>Bacillati</taxon>
        <taxon>Actinomycetota</taxon>
        <taxon>Actinomycetes</taxon>
        <taxon>Mycobacteriales</taxon>
        <taxon>Mycobacteriaceae</taxon>
        <taxon>Mycolicibacterium</taxon>
    </lineage>
</organism>
<dbReference type="SUPFAM" id="SSF54593">
    <property type="entry name" value="Glyoxalase/Bleomycin resistance protein/Dihydroxybiphenyl dioxygenase"/>
    <property type="match status" value="1"/>
</dbReference>
<dbReference type="InterPro" id="IPR041581">
    <property type="entry name" value="Glyoxalase_6"/>
</dbReference>
<dbReference type="EMBL" id="QJJU01000011">
    <property type="protein sequence ID" value="PXX07312.1"/>
    <property type="molecule type" value="Genomic_DNA"/>
</dbReference>
<proteinExistence type="predicted"/>
<evidence type="ECO:0000313" key="2">
    <source>
        <dbReference type="EMBL" id="PXX07312.1"/>
    </source>
</evidence>
<dbReference type="CDD" id="cd06587">
    <property type="entry name" value="VOC"/>
    <property type="match status" value="1"/>
</dbReference>
<dbReference type="Pfam" id="PF18029">
    <property type="entry name" value="Glyoxalase_6"/>
    <property type="match status" value="1"/>
</dbReference>
<protein>
    <recommendedName>
        <fullName evidence="1">Glyoxalase-like domain-containing protein</fullName>
    </recommendedName>
</protein>
<gene>
    <name evidence="2" type="ORF">C8E89_11196</name>
</gene>
<dbReference type="Proteomes" id="UP000247781">
    <property type="component" value="Unassembled WGS sequence"/>
</dbReference>
<keyword evidence="3" id="KW-1185">Reference proteome</keyword>
<dbReference type="OrthoDB" id="3212826at2"/>
<reference evidence="2 3" key="2">
    <citation type="submission" date="2018-06" db="EMBL/GenBank/DDBJ databases">
        <title>Sequencing of bacterial isolates from soil warming experiment in Harvard Forest, Massachusetts, USA.</title>
        <authorList>
            <person name="Deangelis K.PhD."/>
        </authorList>
    </citation>
    <scope>NUCLEOTIDE SEQUENCE [LARGE SCALE GENOMIC DNA]</scope>
    <source>
        <strain evidence="2 3">GAS496</strain>
    </source>
</reference>
<feature type="domain" description="Glyoxalase-like" evidence="1">
    <location>
        <begin position="8"/>
        <end position="116"/>
    </location>
</feature>